<gene>
    <name evidence="2" type="ORF">CCAX7_63120</name>
</gene>
<keyword evidence="3" id="KW-1185">Reference proteome</keyword>
<evidence type="ECO:0000256" key="1">
    <source>
        <dbReference type="SAM" id="MobiDB-lite"/>
    </source>
</evidence>
<dbReference type="Proteomes" id="UP000287394">
    <property type="component" value="Chromosome"/>
</dbReference>
<dbReference type="AlphaFoldDB" id="A0A402CWT6"/>
<dbReference type="SUPFAM" id="SSF48452">
    <property type="entry name" value="TPR-like"/>
    <property type="match status" value="1"/>
</dbReference>
<feature type="region of interest" description="Disordered" evidence="1">
    <location>
        <begin position="589"/>
        <end position="609"/>
    </location>
</feature>
<dbReference type="OrthoDB" id="9766710at2"/>
<feature type="compositionally biased region" description="Low complexity" evidence="1">
    <location>
        <begin position="682"/>
        <end position="695"/>
    </location>
</feature>
<dbReference type="InterPro" id="IPR013783">
    <property type="entry name" value="Ig-like_fold"/>
</dbReference>
<dbReference type="InterPro" id="IPR019734">
    <property type="entry name" value="TPR_rpt"/>
</dbReference>
<dbReference type="RefSeq" id="WP_119321793.1">
    <property type="nucleotide sequence ID" value="NZ_AP025739.1"/>
</dbReference>
<evidence type="ECO:0000313" key="3">
    <source>
        <dbReference type="Proteomes" id="UP000287394"/>
    </source>
</evidence>
<sequence length="831" mass="88821">MKLLHSEVEIVPGRPGMRPPVWPIPETQPIPGSAVVRLTNTTSRENAYTVKIRCEEPFWQDGWCSIVALPPSRDKAENAPPAGKPDQRGPHDRWVKLYVPRGGTRDVLLRFSVPQTPEARAGLYHYIVEVETQIVGAAAPGRRGERVAKLPAVAVIRPFYKWAIDMAPEQPRVGLLRRTSEFEVVVTNESNDWLYCDLQIPRPKDLLLEAPAVLLAVPPPEPGEMLGGADGDEPRMGVQRTVPLKAATRLKIFRGPVTAQSIMLSAIRVDAPSVAPPLTDASYEGWGAVVARDTDESQRLPGDRALNYCPPIPAKLTDFFTRSDGALRNLMMTVIGLVVGFNLLVVMYEDVWHNNVRIEPLSTQVQAGGLLPVKGEWLPGSKIMLNGEETPVKYGTDVHRAQVTVPNDLDGKKARLSVQRFVRFLPFLTPVLPASASNIDIQVGSPPHVVVQGNAFLALPSRQFMPGDALELRGGGLSPQGKIYLGGEPATPLKWTDDTITVSIPRATPPGPLSVGVYSSDNKPILASGSVNIGDPMAAVRAKQDADAQKAAAQAAADAAKKNADAQAAAETAKAQAAAQAASAAKASEAANQQAQNNPGNQQLAAEAAKQRTAAAQAAAAAEIARRRAQMQAEAAAQAQAAAQARLAAQQRLAAQRAAAAAAAKARRDALAHQNPPTHVVSNNGSGATTTTGSTDPAKSMDLTRQGYDLSSQGQYADAVNLLQQAVQLDPNNSKARDGLVTTLNNEATEAGRSQRYDDAIKMRLQALTVKPDDPFTKHSLALSYYNNGVSLYNSGQKNQAADQLKQSLKWASPGDSVATDAQNLINRIGR</sequence>
<feature type="region of interest" description="Disordered" evidence="1">
    <location>
        <begin position="666"/>
        <end position="702"/>
    </location>
</feature>
<organism evidence="2 3">
    <name type="scientific">Capsulimonas corticalis</name>
    <dbReference type="NCBI Taxonomy" id="2219043"/>
    <lineage>
        <taxon>Bacteria</taxon>
        <taxon>Bacillati</taxon>
        <taxon>Armatimonadota</taxon>
        <taxon>Armatimonadia</taxon>
        <taxon>Capsulimonadales</taxon>
        <taxon>Capsulimonadaceae</taxon>
        <taxon>Capsulimonas</taxon>
    </lineage>
</organism>
<proteinExistence type="predicted"/>
<dbReference type="PANTHER" id="PTHR48125:SF10">
    <property type="entry name" value="OS12G0136300 PROTEIN"/>
    <property type="match status" value="1"/>
</dbReference>
<evidence type="ECO:0000313" key="2">
    <source>
        <dbReference type="EMBL" id="BDI34261.1"/>
    </source>
</evidence>
<dbReference type="Gene3D" id="1.25.40.10">
    <property type="entry name" value="Tetratricopeptide repeat domain"/>
    <property type="match status" value="1"/>
</dbReference>
<name>A0A402CWT6_9BACT</name>
<dbReference type="PROSITE" id="PS50005">
    <property type="entry name" value="TPR"/>
    <property type="match status" value="1"/>
</dbReference>
<reference evidence="2 3" key="1">
    <citation type="journal article" date="2019" name="Int. J. Syst. Evol. Microbiol.">
        <title>Capsulimonas corticalis gen. nov., sp. nov., an aerobic capsulated bacterium, of a novel bacterial order, Capsulimonadales ord. nov., of the class Armatimonadia of the phylum Armatimonadetes.</title>
        <authorList>
            <person name="Li J."/>
            <person name="Kudo C."/>
            <person name="Tonouchi A."/>
        </authorList>
    </citation>
    <scope>NUCLEOTIDE SEQUENCE [LARGE SCALE GENOMIC DNA]</scope>
    <source>
        <strain evidence="2 3">AX-7</strain>
    </source>
</reference>
<dbReference type="EMBL" id="AP025739">
    <property type="protein sequence ID" value="BDI34261.1"/>
    <property type="molecule type" value="Genomic_DNA"/>
</dbReference>
<dbReference type="SMART" id="SM00028">
    <property type="entry name" value="TPR"/>
    <property type="match status" value="3"/>
</dbReference>
<dbReference type="Gene3D" id="2.60.40.10">
    <property type="entry name" value="Immunoglobulins"/>
    <property type="match status" value="1"/>
</dbReference>
<dbReference type="InterPro" id="IPR011990">
    <property type="entry name" value="TPR-like_helical_dom_sf"/>
</dbReference>
<dbReference type="KEGG" id="ccot:CCAX7_63120"/>
<dbReference type="PANTHER" id="PTHR48125">
    <property type="entry name" value="LP07818P1"/>
    <property type="match status" value="1"/>
</dbReference>
<protein>
    <submittedName>
        <fullName evidence="2">Uncharacterized protein</fullName>
    </submittedName>
</protein>
<accession>A0A402CWT6</accession>